<feature type="transmembrane region" description="Helical" evidence="6">
    <location>
        <begin position="40"/>
        <end position="59"/>
    </location>
</feature>
<evidence type="ECO:0000313" key="9">
    <source>
        <dbReference type="Proteomes" id="UP001251870"/>
    </source>
</evidence>
<comment type="similarity">
    <text evidence="6">Belongs to the binding-protein-dependent transport system permease family.</text>
</comment>
<dbReference type="Pfam" id="PF00528">
    <property type="entry name" value="BPD_transp_1"/>
    <property type="match status" value="1"/>
</dbReference>
<keyword evidence="5 6" id="KW-0472">Membrane</keyword>
<reference evidence="8 9" key="1">
    <citation type="submission" date="2023-09" db="EMBL/GenBank/DDBJ databases">
        <title>Description of three actinobacteria isolated from air of manufacturing shop in a pharmaceutical factory.</title>
        <authorList>
            <person name="Zhang D.-F."/>
        </authorList>
    </citation>
    <scope>NUCLEOTIDE SEQUENCE [LARGE SCALE GENOMIC DNA]</scope>
    <source>
        <strain evidence="8 9">LY-0111</strain>
    </source>
</reference>
<evidence type="ECO:0000259" key="7">
    <source>
        <dbReference type="PROSITE" id="PS50928"/>
    </source>
</evidence>
<dbReference type="PROSITE" id="PS50928">
    <property type="entry name" value="ABC_TM1"/>
    <property type="match status" value="1"/>
</dbReference>
<name>A0ABU2DNR5_9MICC</name>
<organism evidence="8 9">
    <name type="scientific">Nesterenkonia aerolata</name>
    <dbReference type="NCBI Taxonomy" id="3074079"/>
    <lineage>
        <taxon>Bacteria</taxon>
        <taxon>Bacillati</taxon>
        <taxon>Actinomycetota</taxon>
        <taxon>Actinomycetes</taxon>
        <taxon>Micrococcales</taxon>
        <taxon>Micrococcaceae</taxon>
        <taxon>Nesterenkonia</taxon>
    </lineage>
</organism>
<evidence type="ECO:0000256" key="5">
    <source>
        <dbReference type="ARBA" id="ARBA00023136"/>
    </source>
</evidence>
<evidence type="ECO:0000256" key="4">
    <source>
        <dbReference type="ARBA" id="ARBA00022989"/>
    </source>
</evidence>
<feature type="transmembrane region" description="Helical" evidence="6">
    <location>
        <begin position="71"/>
        <end position="94"/>
    </location>
</feature>
<evidence type="ECO:0000256" key="1">
    <source>
        <dbReference type="ARBA" id="ARBA00004141"/>
    </source>
</evidence>
<dbReference type="InterPro" id="IPR000515">
    <property type="entry name" value="MetI-like"/>
</dbReference>
<dbReference type="RefSeq" id="WP_310547152.1">
    <property type="nucleotide sequence ID" value="NZ_JAVKGR010000001.1"/>
</dbReference>
<evidence type="ECO:0000256" key="3">
    <source>
        <dbReference type="ARBA" id="ARBA00022692"/>
    </source>
</evidence>
<comment type="subcellular location">
    <subcellularLocation>
        <location evidence="6">Cell membrane</location>
        <topology evidence="6">Multi-pass membrane protein</topology>
    </subcellularLocation>
    <subcellularLocation>
        <location evidence="1">Membrane</location>
        <topology evidence="1">Multi-pass membrane protein</topology>
    </subcellularLocation>
</comment>
<keyword evidence="2 6" id="KW-0813">Transport</keyword>
<feature type="transmembrane region" description="Helical" evidence="6">
    <location>
        <begin position="200"/>
        <end position="225"/>
    </location>
</feature>
<dbReference type="EMBL" id="JAVKGR010000001">
    <property type="protein sequence ID" value="MDR8018167.1"/>
    <property type="molecule type" value="Genomic_DNA"/>
</dbReference>
<keyword evidence="9" id="KW-1185">Reference proteome</keyword>
<keyword evidence="4 6" id="KW-1133">Transmembrane helix</keyword>
<evidence type="ECO:0000256" key="6">
    <source>
        <dbReference type="RuleBase" id="RU363032"/>
    </source>
</evidence>
<evidence type="ECO:0000313" key="8">
    <source>
        <dbReference type="EMBL" id="MDR8018167.1"/>
    </source>
</evidence>
<comment type="caution">
    <text evidence="8">The sequence shown here is derived from an EMBL/GenBank/DDBJ whole genome shotgun (WGS) entry which is preliminary data.</text>
</comment>
<dbReference type="Proteomes" id="UP001251870">
    <property type="component" value="Unassembled WGS sequence"/>
</dbReference>
<dbReference type="SUPFAM" id="SSF161098">
    <property type="entry name" value="MetI-like"/>
    <property type="match status" value="1"/>
</dbReference>
<evidence type="ECO:0000256" key="2">
    <source>
        <dbReference type="ARBA" id="ARBA00022448"/>
    </source>
</evidence>
<keyword evidence="3 6" id="KW-0812">Transmembrane</keyword>
<feature type="domain" description="ABC transmembrane type-1" evidence="7">
    <location>
        <begin position="36"/>
        <end position="222"/>
    </location>
</feature>
<dbReference type="PANTHER" id="PTHR30177">
    <property type="entry name" value="GLYCINE BETAINE/L-PROLINE TRANSPORT SYSTEM PERMEASE PROTEIN PROW"/>
    <property type="match status" value="1"/>
</dbReference>
<dbReference type="PANTHER" id="PTHR30177:SF4">
    <property type="entry name" value="OSMOPROTECTANT IMPORT PERMEASE PROTEIN OSMW"/>
    <property type="match status" value="1"/>
</dbReference>
<dbReference type="Gene3D" id="1.10.3720.10">
    <property type="entry name" value="MetI-like"/>
    <property type="match status" value="1"/>
</dbReference>
<proteinExistence type="inferred from homology"/>
<dbReference type="InterPro" id="IPR035906">
    <property type="entry name" value="MetI-like_sf"/>
</dbReference>
<protein>
    <submittedName>
        <fullName evidence="8">ABC transporter permease subunit</fullName>
    </submittedName>
</protein>
<dbReference type="InterPro" id="IPR051204">
    <property type="entry name" value="ABC_transp_perm/SBD"/>
</dbReference>
<feature type="transmembrane region" description="Helical" evidence="6">
    <location>
        <begin position="153"/>
        <end position="180"/>
    </location>
</feature>
<accession>A0ABU2DNR5</accession>
<dbReference type="CDD" id="cd06261">
    <property type="entry name" value="TM_PBP2"/>
    <property type="match status" value="1"/>
</dbReference>
<gene>
    <name evidence="8" type="ORF">RIL96_01115</name>
</gene>
<sequence length="245" mass="25908">MASRLILHGQIPEPAMEFLDWLRWGLNNADRVLTLTLEHLALSLPAILASLVVSVPIAAAANRIRVLREVIVSGTGLLYAIPSLPLFIVLPIILGTGVRDTINVIVALTLFGISLMVRSAADGLAAVPEHVRLAATAQGFSAWRRFLGVDLPLAGPALLAGLRVVSVSTISLVSVSAVLGVQSLGSLFTDGFQRSIVGSIVIGILATALLALLIDLILVLVGRLLMPWTRMERLSGRAAARGRGR</sequence>